<dbReference type="GO" id="GO:0005886">
    <property type="term" value="C:plasma membrane"/>
    <property type="evidence" value="ECO:0007669"/>
    <property type="project" value="TreeGrafter"/>
</dbReference>
<feature type="transmembrane region" description="Helical" evidence="7">
    <location>
        <begin position="244"/>
        <end position="267"/>
    </location>
</feature>
<proteinExistence type="inferred from homology"/>
<dbReference type="GO" id="GO:0015123">
    <property type="term" value="F:acetate transmembrane transporter activity"/>
    <property type="evidence" value="ECO:0007669"/>
    <property type="project" value="TreeGrafter"/>
</dbReference>
<dbReference type="Proteomes" id="UP000824596">
    <property type="component" value="Unassembled WGS sequence"/>
</dbReference>
<evidence type="ECO:0000313" key="9">
    <source>
        <dbReference type="Proteomes" id="UP000824596"/>
    </source>
</evidence>
<organism evidence="8 9">
    <name type="scientific">Hirsutella rhossiliensis</name>
    <dbReference type="NCBI Taxonomy" id="111463"/>
    <lineage>
        <taxon>Eukaryota</taxon>
        <taxon>Fungi</taxon>
        <taxon>Dikarya</taxon>
        <taxon>Ascomycota</taxon>
        <taxon>Pezizomycotina</taxon>
        <taxon>Sordariomycetes</taxon>
        <taxon>Hypocreomycetidae</taxon>
        <taxon>Hypocreales</taxon>
        <taxon>Ophiocordycipitaceae</taxon>
        <taxon>Hirsutella</taxon>
    </lineage>
</organism>
<evidence type="ECO:0000256" key="6">
    <source>
        <dbReference type="SAM" id="MobiDB-lite"/>
    </source>
</evidence>
<comment type="caution">
    <text evidence="8">The sequence shown here is derived from an EMBL/GenBank/DDBJ whole genome shotgun (WGS) entry which is preliminary data.</text>
</comment>
<feature type="compositionally biased region" description="Basic and acidic residues" evidence="6">
    <location>
        <begin position="1"/>
        <end position="15"/>
    </location>
</feature>
<dbReference type="PANTHER" id="PTHR31123:SF4">
    <property type="entry name" value="PROTEIN ALCS"/>
    <property type="match status" value="1"/>
</dbReference>
<name>A0A9P8N847_9HYPO</name>
<accession>A0A9P8N847</accession>
<evidence type="ECO:0000256" key="7">
    <source>
        <dbReference type="SAM" id="Phobius"/>
    </source>
</evidence>
<feature type="transmembrane region" description="Helical" evidence="7">
    <location>
        <begin position="178"/>
        <end position="198"/>
    </location>
</feature>
<gene>
    <name evidence="8" type="ORF">HRG_01781</name>
</gene>
<evidence type="ECO:0000256" key="5">
    <source>
        <dbReference type="ARBA" id="ARBA00023136"/>
    </source>
</evidence>
<feature type="transmembrane region" description="Helical" evidence="7">
    <location>
        <begin position="205"/>
        <end position="224"/>
    </location>
</feature>
<evidence type="ECO:0000313" key="8">
    <source>
        <dbReference type="EMBL" id="KAH0966372.1"/>
    </source>
</evidence>
<evidence type="ECO:0000256" key="3">
    <source>
        <dbReference type="ARBA" id="ARBA00022692"/>
    </source>
</evidence>
<feature type="transmembrane region" description="Helical" evidence="7">
    <location>
        <begin position="108"/>
        <end position="128"/>
    </location>
</feature>
<comment type="subcellular location">
    <subcellularLocation>
        <location evidence="1">Membrane</location>
        <topology evidence="1">Multi-pass membrane protein</topology>
    </subcellularLocation>
</comment>
<keyword evidence="3 7" id="KW-0812">Transmembrane</keyword>
<dbReference type="Pfam" id="PF01184">
    <property type="entry name" value="Gpr1_Fun34_YaaH"/>
    <property type="match status" value="1"/>
</dbReference>
<keyword evidence="5 7" id="KW-0472">Membrane</keyword>
<keyword evidence="4 7" id="KW-1133">Transmembrane helix</keyword>
<comment type="similarity">
    <text evidence="2">Belongs to the acetate uptake transporter (AceTr) (TC 2.A.96) family.</text>
</comment>
<keyword evidence="9" id="KW-1185">Reference proteome</keyword>
<dbReference type="EMBL" id="JAIZPD010000002">
    <property type="protein sequence ID" value="KAH0966372.1"/>
    <property type="molecule type" value="Genomic_DNA"/>
</dbReference>
<evidence type="ECO:0000256" key="1">
    <source>
        <dbReference type="ARBA" id="ARBA00004141"/>
    </source>
</evidence>
<feature type="region of interest" description="Disordered" evidence="6">
    <location>
        <begin position="1"/>
        <end position="34"/>
    </location>
</feature>
<evidence type="ECO:0008006" key="10">
    <source>
        <dbReference type="Google" id="ProtNLM"/>
    </source>
</evidence>
<protein>
    <recommendedName>
        <fullName evidence="10">GPR1/FUN34/YaaH-class plasma membrane protein</fullName>
    </recommendedName>
</protein>
<feature type="transmembrane region" description="Helical" evidence="7">
    <location>
        <begin position="135"/>
        <end position="158"/>
    </location>
</feature>
<dbReference type="RefSeq" id="XP_044723885.1">
    <property type="nucleotide sequence ID" value="XM_044860252.1"/>
</dbReference>
<dbReference type="AlphaFoldDB" id="A0A9P8N847"/>
<dbReference type="InterPro" id="IPR051633">
    <property type="entry name" value="AceTr"/>
</dbReference>
<feature type="transmembrane region" description="Helical" evidence="7">
    <location>
        <begin position="77"/>
        <end position="96"/>
    </location>
</feature>
<dbReference type="PANTHER" id="PTHR31123">
    <property type="entry name" value="ACCUMULATION OF DYADS PROTEIN 2-RELATED"/>
    <property type="match status" value="1"/>
</dbReference>
<evidence type="ECO:0000256" key="2">
    <source>
        <dbReference type="ARBA" id="ARBA00005587"/>
    </source>
</evidence>
<dbReference type="OrthoDB" id="3648309at2759"/>
<reference evidence="8" key="1">
    <citation type="submission" date="2021-09" db="EMBL/GenBank/DDBJ databases">
        <title>A high-quality genome of the endoparasitic fungus Hirsutella rhossiliensis with a comparison of Hirsutella genomes reveals transposable elements contributing to genome size variation.</title>
        <authorList>
            <person name="Lin R."/>
            <person name="Jiao Y."/>
            <person name="Sun X."/>
            <person name="Ling J."/>
            <person name="Xie B."/>
            <person name="Cheng X."/>
        </authorList>
    </citation>
    <scope>NUCLEOTIDE SEQUENCE</scope>
    <source>
        <strain evidence="8">HR02</strain>
    </source>
</reference>
<sequence length="298" mass="32141">MNGDDGRAAPKEERQWANAEADVEADGDSDDRSGALKQFRTATSVSMSPELFEKLYLSPKNNIKGNLRATFGNPSPIGMAGFLLCLTPLSMDLMGWSGATGKGVANVGAYLFQGGILMNLGCVLEWILGNTFPAVVFGVYGTFWLAFAATLSPSYGAYAFYAPLDAKTPLAGLKAPGFNAGLGFWFLFMGFISLIFFICSLRTNVCFCVIFFSLVISFGLQTGGSLLSAADFAANAHHVHQMRVAAGAMTFVACWSGWYILFASLLASVDFPIQLRVGDLSTVIKGRQERTGRHIRRD</sequence>
<dbReference type="GeneID" id="68350910"/>
<evidence type="ECO:0000256" key="4">
    <source>
        <dbReference type="ARBA" id="ARBA00022989"/>
    </source>
</evidence>
<dbReference type="InterPro" id="IPR000791">
    <property type="entry name" value="Gpr1/Fun34/SatP-like"/>
</dbReference>